<name>A0ABR6EEM8_9ACTN</name>
<dbReference type="InterPro" id="IPR057170">
    <property type="entry name" value="DUF7848"/>
</dbReference>
<proteinExistence type="predicted"/>
<dbReference type="Pfam" id="PF25232">
    <property type="entry name" value="DUF7848"/>
    <property type="match status" value="1"/>
</dbReference>
<evidence type="ECO:0000259" key="1">
    <source>
        <dbReference type="Pfam" id="PF25232"/>
    </source>
</evidence>
<accession>A0ABR6EEM8</accession>
<protein>
    <recommendedName>
        <fullName evidence="1">DUF7848 domain-containing protein</fullName>
    </recommendedName>
</protein>
<evidence type="ECO:0000313" key="2">
    <source>
        <dbReference type="EMBL" id="MBB1243796.1"/>
    </source>
</evidence>
<dbReference type="EMBL" id="WMLF01000100">
    <property type="protein sequence ID" value="MBB1243796.1"/>
    <property type="molecule type" value="Genomic_DNA"/>
</dbReference>
<keyword evidence="3" id="KW-1185">Reference proteome</keyword>
<gene>
    <name evidence="2" type="ORF">GL263_09520</name>
</gene>
<sequence>GERSGTWEGEQAEVVPWMREHTARDPSHRSYREIITRPYRSWLEERA</sequence>
<comment type="caution">
    <text evidence="2">The sequence shown here is derived from an EMBL/GenBank/DDBJ whole genome shotgun (WGS) entry which is preliminary data.</text>
</comment>
<dbReference type="Proteomes" id="UP000766698">
    <property type="component" value="Unassembled WGS sequence"/>
</dbReference>
<organism evidence="2 3">
    <name type="scientific">Streptomyces durbertensis</name>
    <dbReference type="NCBI Taxonomy" id="2448886"/>
    <lineage>
        <taxon>Bacteria</taxon>
        <taxon>Bacillati</taxon>
        <taxon>Actinomycetota</taxon>
        <taxon>Actinomycetes</taxon>
        <taxon>Kitasatosporales</taxon>
        <taxon>Streptomycetaceae</taxon>
        <taxon>Streptomyces</taxon>
    </lineage>
</organism>
<feature type="non-terminal residue" evidence="2">
    <location>
        <position position="1"/>
    </location>
</feature>
<evidence type="ECO:0000313" key="3">
    <source>
        <dbReference type="Proteomes" id="UP000766698"/>
    </source>
</evidence>
<feature type="domain" description="DUF7848" evidence="1">
    <location>
        <begin position="2"/>
        <end position="45"/>
    </location>
</feature>
<reference evidence="3" key="1">
    <citation type="journal article" date="2020" name="Syst. Appl. Microbiol.">
        <title>Streptomyces alkaliterrae sp. nov., isolated from an alkaline soil, and emended descriptions of Streptomyces alkaliphilus, Streptomyces calidiresistens and Streptomyces durbertensis.</title>
        <authorList>
            <person name="Swiecimska M."/>
            <person name="Golinska P."/>
            <person name="Nouioui I."/>
            <person name="Wypij M."/>
            <person name="Rai M."/>
            <person name="Sangal V."/>
            <person name="Goodfellow M."/>
        </authorList>
    </citation>
    <scope>NUCLEOTIDE SEQUENCE [LARGE SCALE GENOMIC DNA]</scope>
    <source>
        <strain evidence="3">DSM 104538</strain>
    </source>
</reference>